<dbReference type="GO" id="GO:0019031">
    <property type="term" value="C:viral envelope"/>
    <property type="evidence" value="ECO:0007669"/>
    <property type="project" value="UniProtKB-KW"/>
</dbReference>
<evidence type="ECO:0000259" key="11">
    <source>
        <dbReference type="Pfam" id="PF24833"/>
    </source>
</evidence>
<dbReference type="GeneID" id="80534976"/>
<evidence type="ECO:0000256" key="2">
    <source>
        <dbReference type="ARBA" id="ARBA00022692"/>
    </source>
</evidence>
<evidence type="ECO:0000256" key="3">
    <source>
        <dbReference type="ARBA" id="ARBA00022729"/>
    </source>
</evidence>
<dbReference type="KEGG" id="vg:80534976"/>
<dbReference type="Proteomes" id="UP000107449">
    <property type="component" value="Segment"/>
</dbReference>
<evidence type="ECO:0000256" key="8">
    <source>
        <dbReference type="ARBA" id="ARBA00023180"/>
    </source>
</evidence>
<evidence type="ECO:0000256" key="4">
    <source>
        <dbReference type="ARBA" id="ARBA00022844"/>
    </source>
</evidence>
<accession>A0A140D8Q1</accession>
<keyword evidence="3" id="KW-0732">Signal</keyword>
<dbReference type="InterPro" id="IPR055447">
    <property type="entry name" value="Rhabdo_glycop_CD"/>
</dbReference>
<feature type="domain" description="Spike glycoprotein G central" evidence="11">
    <location>
        <begin position="276"/>
        <end position="358"/>
    </location>
</feature>
<evidence type="ECO:0000313" key="13">
    <source>
        <dbReference type="Proteomes" id="UP000107449"/>
    </source>
</evidence>
<proteinExistence type="predicted"/>
<keyword evidence="8" id="KW-0325">Glycoprotein</keyword>
<evidence type="ECO:0000256" key="6">
    <source>
        <dbReference type="ARBA" id="ARBA00022989"/>
    </source>
</evidence>
<gene>
    <name evidence="12" type="primary">G1</name>
</gene>
<keyword evidence="6 9" id="KW-1133">Transmembrane helix</keyword>
<keyword evidence="13" id="KW-1185">Reference proteome</keyword>
<feature type="domain" description="Spike glycoprotein fusion" evidence="10">
    <location>
        <begin position="79"/>
        <end position="175"/>
    </location>
</feature>
<keyword evidence="5" id="KW-0261">Viral envelope protein</keyword>
<protein>
    <submittedName>
        <fullName evidence="12">Glycoprotein 1</fullName>
    </submittedName>
</protein>
<dbReference type="GO" id="GO:0055036">
    <property type="term" value="C:virion membrane"/>
    <property type="evidence" value="ECO:0007669"/>
    <property type="project" value="UniProtKB-SubCell"/>
</dbReference>
<evidence type="ECO:0000313" key="12">
    <source>
        <dbReference type="EMBL" id="AMK09275.1"/>
    </source>
</evidence>
<keyword evidence="4" id="KW-0946">Virion</keyword>
<sequence>MMRVILYLITILTWLHAGVANPVINVTLDYPAIPSQTWISKNPINLSKVSCGINNLKTESHYIDLEIYLPYSNREKAGGHLCRRFNHKMLCNSGWAGFTYENEVSASPISKEQCVEAVSGYLNGKPPQGPLQFPKCETFSSKSADNFRIDVEYLIVDLDKRDVSYVHHLFPQGRCKDVYCKTVHPNMFWITENLSPPSCDDLRLGRASILLDEYQGFAYSLIDTAYIPPLPLQTGCKGISYCGHMGLRLDTGFLLLPATNQSITRLDNITMKMHRCNSSTTIKELSMFEMAKTRSFHEMLAFHQSQCERVIHRVQSHQGIKSSDLIYLGPILGGRGVTFRLRNNSLIQYETRWERVERFEIDCRSLNSCRVQFKKPGYSELFNLPTNSCSEPPAELLLEGVICMWFGGISFGTRGLYYPHRHFTTLIYEGYMDALEQGDEYIEPSAIPDNDEGITDDTDSEEGETSYESWWDTLKNEIWWIITGVVVLLGMLLLIRILLCISRSCSNGSPTSKGGSTIIELQTMGYLQVPDKVKNAGLHAPATLIGGMGVRPKKKNQPLHEFLSP</sequence>
<evidence type="ECO:0000256" key="5">
    <source>
        <dbReference type="ARBA" id="ARBA00022879"/>
    </source>
</evidence>
<dbReference type="SUPFAM" id="SSF161008">
    <property type="entry name" value="Viral glycoprotein ectodomain-like"/>
    <property type="match status" value="1"/>
</dbReference>
<evidence type="ECO:0000256" key="7">
    <source>
        <dbReference type="ARBA" id="ARBA00023136"/>
    </source>
</evidence>
<dbReference type="RefSeq" id="YP_010797255.1">
    <property type="nucleotide sequence ID" value="NC_076147.1"/>
</dbReference>
<reference evidence="12 13" key="1">
    <citation type="journal article" date="2016" name="Virus Evol.">
        <title>The evolution, diversity and host associations of rhabdoviruses.</title>
        <authorList>
            <person name="Longdon B."/>
            <person name="Murray G.G.R."/>
            <person name="Palmer W.J."/>
            <person name="Day J.P."/>
            <person name="Parker D.J."/>
            <person name="Welch J.J."/>
            <person name="Obbard D.J."/>
            <person name="Jiggins F.M."/>
        </authorList>
    </citation>
    <scope>NUCLEOTIDE SEQUENCE [LARGE SCALE GENOMIC DNA]</scope>
    <source>
        <strain evidence="12">Belgium lab population</strain>
    </source>
</reference>
<evidence type="ECO:0000256" key="1">
    <source>
        <dbReference type="ARBA" id="ARBA00004563"/>
    </source>
</evidence>
<feature type="transmembrane region" description="Helical" evidence="9">
    <location>
        <begin position="478"/>
        <end position="499"/>
    </location>
</feature>
<name>A0A140D8Q1_9RHAB</name>
<keyword evidence="2 9" id="KW-0812">Transmembrane</keyword>
<keyword evidence="7 9" id="KW-0472">Membrane</keyword>
<organism evidence="12 13">
    <name type="scientific">Pararge aegeria rhabdovirus</name>
    <dbReference type="NCBI Taxonomy" id="1802938"/>
    <lineage>
        <taxon>Viruses</taxon>
        <taxon>Riboviria</taxon>
        <taxon>Orthornavirae</taxon>
        <taxon>Negarnaviricota</taxon>
        <taxon>Haploviricotina</taxon>
        <taxon>Monjiviricetes</taxon>
        <taxon>Mononegavirales</taxon>
        <taxon>Rhabdoviridae</taxon>
        <taxon>Alpharhabdovirinae</taxon>
        <taxon>Alphapaprhavirus</taxon>
        <taxon>Alphapaprhavirus pararge</taxon>
    </lineage>
</organism>
<dbReference type="InterPro" id="IPR001903">
    <property type="entry name" value="Rhabdo_glycop_FD"/>
</dbReference>
<comment type="subcellular location">
    <subcellularLocation>
        <location evidence="1">Virion membrane</location>
        <topology evidence="1">Single-pass type I membrane protein</topology>
    </subcellularLocation>
</comment>
<dbReference type="Pfam" id="PF24833">
    <property type="entry name" value="Rhabdo_glycop_CD"/>
    <property type="match status" value="1"/>
</dbReference>
<evidence type="ECO:0000259" key="10">
    <source>
        <dbReference type="Pfam" id="PF00974"/>
    </source>
</evidence>
<dbReference type="EMBL" id="KR822826">
    <property type="protein sequence ID" value="AMK09275.1"/>
    <property type="molecule type" value="Viral_cRNA"/>
</dbReference>
<evidence type="ECO:0000256" key="9">
    <source>
        <dbReference type="SAM" id="Phobius"/>
    </source>
</evidence>
<dbReference type="Pfam" id="PF00974">
    <property type="entry name" value="Rhabdo_glycop_FD"/>
    <property type="match status" value="1"/>
</dbReference>